<dbReference type="PANTHER" id="PTHR38039:SF1">
    <property type="entry name" value="TOXIN YOEB"/>
    <property type="match status" value="1"/>
</dbReference>
<evidence type="ECO:0000256" key="2">
    <source>
        <dbReference type="ARBA" id="ARBA00022649"/>
    </source>
</evidence>
<keyword evidence="10" id="KW-1185">Reference proteome</keyword>
<reference evidence="8 9" key="3">
    <citation type="submission" date="2019-03" db="EMBL/GenBank/DDBJ databases">
        <title>Genomic Encyclopedia of Type Strains, Phase IV (KMG-IV): sequencing the most valuable type-strain genomes for metagenomic binning, comparative biology and taxonomic classification.</title>
        <authorList>
            <person name="Goeker M."/>
        </authorList>
    </citation>
    <scope>NUCLEOTIDE SEQUENCE [LARGE SCALE GENOMIC DNA]</scope>
    <source>
        <strain evidence="8 9">DSM 103236</strain>
    </source>
</reference>
<dbReference type="AlphaFoldDB" id="A0A4R2HIS0"/>
<dbReference type="RefSeq" id="WP_132530454.1">
    <property type="nucleotide sequence ID" value="NZ_BMJO01000003.1"/>
</dbReference>
<evidence type="ECO:0000313" key="7">
    <source>
        <dbReference type="EMBL" id="GGE54905.1"/>
    </source>
</evidence>
<dbReference type="Proteomes" id="UP000295684">
    <property type="component" value="Unassembled WGS sequence"/>
</dbReference>
<dbReference type="Gene3D" id="3.30.2310.20">
    <property type="entry name" value="RelE-like"/>
    <property type="match status" value="1"/>
</dbReference>
<dbReference type="Pfam" id="PF06769">
    <property type="entry name" value="YoeB_toxin"/>
    <property type="match status" value="1"/>
</dbReference>
<dbReference type="NCBIfam" id="TIGR02116">
    <property type="entry name" value="toxin_Txe_YoeB"/>
    <property type="match status" value="1"/>
</dbReference>
<dbReference type="GO" id="GO:0006401">
    <property type="term" value="P:RNA catabolic process"/>
    <property type="evidence" value="ECO:0007669"/>
    <property type="project" value="InterPro"/>
</dbReference>
<sequence>MEVVFLPTANEDLIFWKKSGNITIQNKIHQLLIAISNSPFEGIGKPEALKHKLTGKWSRRINSEHRIVYEVLEKEQIIKIHSLKSHYN</sequence>
<evidence type="ECO:0000256" key="6">
    <source>
        <dbReference type="ARBA" id="ARBA00030388"/>
    </source>
</evidence>
<keyword evidence="3" id="KW-0540">Nuclease</keyword>
<dbReference type="PANTHER" id="PTHR38039">
    <property type="entry name" value="TOXIN YOEB"/>
    <property type="match status" value="1"/>
</dbReference>
<dbReference type="OrthoDB" id="9801102at2"/>
<evidence type="ECO:0000256" key="3">
    <source>
        <dbReference type="ARBA" id="ARBA00022722"/>
    </source>
</evidence>
<dbReference type="EMBL" id="BMJO01000003">
    <property type="protein sequence ID" value="GGE54905.1"/>
    <property type="molecule type" value="Genomic_DNA"/>
</dbReference>
<dbReference type="InterPro" id="IPR009614">
    <property type="entry name" value="YoeB_toxin"/>
</dbReference>
<dbReference type="EMBL" id="SLWO01000002">
    <property type="protein sequence ID" value="TCO29194.1"/>
    <property type="molecule type" value="Genomic_DNA"/>
</dbReference>
<evidence type="ECO:0000313" key="8">
    <source>
        <dbReference type="EMBL" id="TCO29194.1"/>
    </source>
</evidence>
<evidence type="ECO:0000256" key="5">
    <source>
        <dbReference type="ARBA" id="ARBA00022801"/>
    </source>
</evidence>
<proteinExistence type="inferred from homology"/>
<dbReference type="Proteomes" id="UP000622648">
    <property type="component" value="Unassembled WGS sequence"/>
</dbReference>
<reference evidence="7" key="1">
    <citation type="journal article" date="2014" name="Int. J. Syst. Evol. Microbiol.">
        <title>Complete genome of a new Firmicutes species belonging to the dominant human colonic microbiota ('Ruminococcus bicirculans') reveals two chromosomes and a selective capacity to utilize plant glucans.</title>
        <authorList>
            <consortium name="NISC Comparative Sequencing Program"/>
            <person name="Wegmann U."/>
            <person name="Louis P."/>
            <person name="Goesmann A."/>
            <person name="Henrissat B."/>
            <person name="Duncan S.H."/>
            <person name="Flint H.J."/>
        </authorList>
    </citation>
    <scope>NUCLEOTIDE SEQUENCE</scope>
    <source>
        <strain evidence="7">CGMCC 1.15644</strain>
    </source>
</reference>
<dbReference type="GO" id="GO:0045892">
    <property type="term" value="P:negative regulation of DNA-templated transcription"/>
    <property type="evidence" value="ECO:0007669"/>
    <property type="project" value="TreeGrafter"/>
</dbReference>
<accession>A0A4R2HIS0</accession>
<evidence type="ECO:0000256" key="4">
    <source>
        <dbReference type="ARBA" id="ARBA00022759"/>
    </source>
</evidence>
<evidence type="ECO:0000313" key="9">
    <source>
        <dbReference type="Proteomes" id="UP000295684"/>
    </source>
</evidence>
<organism evidence="8 9">
    <name type="scientific">Pedobacter psychrotolerans</name>
    <dbReference type="NCBI Taxonomy" id="1843235"/>
    <lineage>
        <taxon>Bacteria</taxon>
        <taxon>Pseudomonadati</taxon>
        <taxon>Bacteroidota</taxon>
        <taxon>Sphingobacteriia</taxon>
        <taxon>Sphingobacteriales</taxon>
        <taxon>Sphingobacteriaceae</taxon>
        <taxon>Pedobacter</taxon>
    </lineage>
</organism>
<keyword evidence="5" id="KW-0378">Hydrolase</keyword>
<dbReference type="InterPro" id="IPR035093">
    <property type="entry name" value="RelE/ParE_toxin_dom_sf"/>
</dbReference>
<comment type="caution">
    <text evidence="8">The sequence shown here is derived from an EMBL/GenBank/DDBJ whole genome shotgun (WGS) entry which is preliminary data.</text>
</comment>
<evidence type="ECO:0000256" key="1">
    <source>
        <dbReference type="ARBA" id="ARBA00008172"/>
    </source>
</evidence>
<comment type="similarity">
    <text evidence="1">Belongs to the YoeB family.</text>
</comment>
<evidence type="ECO:0000313" key="10">
    <source>
        <dbReference type="Proteomes" id="UP000622648"/>
    </source>
</evidence>
<protein>
    <recommendedName>
        <fullName evidence="6">Putative mRNA interferase YoeB</fullName>
    </recommendedName>
</protein>
<keyword evidence="2" id="KW-1277">Toxin-antitoxin system</keyword>
<reference evidence="7" key="4">
    <citation type="submission" date="2024-05" db="EMBL/GenBank/DDBJ databases">
        <authorList>
            <person name="Sun Q."/>
            <person name="Zhou Y."/>
        </authorList>
    </citation>
    <scope>NUCLEOTIDE SEQUENCE</scope>
    <source>
        <strain evidence="7">CGMCC 1.15644</strain>
    </source>
</reference>
<name>A0A4R2HIS0_9SPHI</name>
<gene>
    <name evidence="8" type="ORF">EV200_102616</name>
    <name evidence="7" type="ORF">GCM10011413_21590</name>
</gene>
<reference evidence="10" key="2">
    <citation type="journal article" date="2019" name="Int. J. Syst. Evol. Microbiol.">
        <title>The Global Catalogue of Microorganisms (GCM) 10K type strain sequencing project: providing services to taxonomists for standard genome sequencing and annotation.</title>
        <authorList>
            <consortium name="The Broad Institute Genomics Platform"/>
            <consortium name="The Broad Institute Genome Sequencing Center for Infectious Disease"/>
            <person name="Wu L."/>
            <person name="Ma J."/>
        </authorList>
    </citation>
    <scope>NUCLEOTIDE SEQUENCE [LARGE SCALE GENOMIC DNA]</scope>
    <source>
        <strain evidence="10">CGMCC 1.15644</strain>
    </source>
</reference>
<dbReference type="GO" id="GO:0016787">
    <property type="term" value="F:hydrolase activity"/>
    <property type="evidence" value="ECO:0007669"/>
    <property type="project" value="UniProtKB-KW"/>
</dbReference>
<keyword evidence="4" id="KW-0255">Endonuclease</keyword>
<dbReference type="SUPFAM" id="SSF143011">
    <property type="entry name" value="RelE-like"/>
    <property type="match status" value="1"/>
</dbReference>
<dbReference type="GO" id="GO:0004519">
    <property type="term" value="F:endonuclease activity"/>
    <property type="evidence" value="ECO:0007669"/>
    <property type="project" value="UniProtKB-KW"/>
</dbReference>